<keyword evidence="4" id="KW-1185">Reference proteome</keyword>
<dbReference type="Gene3D" id="3.10.50.10">
    <property type="match status" value="1"/>
</dbReference>
<dbReference type="GO" id="GO:0016787">
    <property type="term" value="F:hydrolase activity"/>
    <property type="evidence" value="ECO:0007669"/>
    <property type="project" value="UniProtKB-KW"/>
</dbReference>
<dbReference type="InterPro" id="IPR001223">
    <property type="entry name" value="Glyco_hydro18_cat"/>
</dbReference>
<dbReference type="RefSeq" id="WP_191147821.1">
    <property type="nucleotide sequence ID" value="NZ_CP061274.1"/>
</dbReference>
<dbReference type="Pfam" id="PF00704">
    <property type="entry name" value="Glyco_hydro_18"/>
    <property type="match status" value="1"/>
</dbReference>
<dbReference type="SMART" id="SM00636">
    <property type="entry name" value="Glyco_18"/>
    <property type="match status" value="1"/>
</dbReference>
<feature type="chain" id="PRO_5032493591" evidence="1">
    <location>
        <begin position="33"/>
        <end position="336"/>
    </location>
</feature>
<evidence type="ECO:0000313" key="4">
    <source>
        <dbReference type="Proteomes" id="UP000516660"/>
    </source>
</evidence>
<dbReference type="Proteomes" id="UP000516660">
    <property type="component" value="Chromosome"/>
</dbReference>
<dbReference type="KEGG" id="czh:H9X71_00450"/>
<keyword evidence="1" id="KW-0732">Signal</keyword>
<sequence>MSPSRRARRPVAVAAGAAVAFALVGASLPAHAAAPFEVVGYAEGGSTPVSRLDASAAALTSVVVDGVNVNADGRGVGAPSAEALAVLRQAHARGERVELLVGNYDEALGDFSPGISDALLGSAANVDRVVRQLAAEVARSGWDGVTVDLESLSGAHPAGLTRFVSGLKAALGSARSVSVCLMATTGDYRPLGYDLAALGRAADHVVLMAYDQHGPTWSGAGPVGGMPWVRAALAPVRKAVPTARIQLGIAGYGYTWPRTGEGRQLSDQAARDLVAAQRATPVWSVPQQEWRATLRDGTVVWWSDARSYDARVSLARQLGLGGVAVWSLGLSDPLTR</sequence>
<dbReference type="SUPFAM" id="SSF51445">
    <property type="entry name" value="(Trans)glycosidases"/>
    <property type="match status" value="1"/>
</dbReference>
<organism evidence="3 4">
    <name type="scientific">Clavibacter zhangzhiyongii</name>
    <dbReference type="NCBI Taxonomy" id="2768071"/>
    <lineage>
        <taxon>Bacteria</taxon>
        <taxon>Bacillati</taxon>
        <taxon>Actinomycetota</taxon>
        <taxon>Actinomycetes</taxon>
        <taxon>Micrococcales</taxon>
        <taxon>Microbacteriaceae</taxon>
        <taxon>Clavibacter</taxon>
    </lineage>
</organism>
<dbReference type="PROSITE" id="PS51910">
    <property type="entry name" value="GH18_2"/>
    <property type="match status" value="1"/>
</dbReference>
<feature type="signal peptide" evidence="1">
    <location>
        <begin position="1"/>
        <end position="32"/>
    </location>
</feature>
<dbReference type="InterPro" id="IPR011583">
    <property type="entry name" value="Chitinase_II/V-like_cat"/>
</dbReference>
<dbReference type="GO" id="GO:0005975">
    <property type="term" value="P:carbohydrate metabolic process"/>
    <property type="evidence" value="ECO:0007669"/>
    <property type="project" value="InterPro"/>
</dbReference>
<protein>
    <submittedName>
        <fullName evidence="3">Hydrolase</fullName>
    </submittedName>
</protein>
<proteinExistence type="predicted"/>
<name>A0A7L7Z2K8_9MICO</name>
<dbReference type="Gene3D" id="3.20.20.80">
    <property type="entry name" value="Glycosidases"/>
    <property type="match status" value="1"/>
</dbReference>
<dbReference type="EMBL" id="CP061274">
    <property type="protein sequence ID" value="QOD43885.1"/>
    <property type="molecule type" value="Genomic_DNA"/>
</dbReference>
<dbReference type="InterPro" id="IPR029070">
    <property type="entry name" value="Chitinase_insertion_sf"/>
</dbReference>
<keyword evidence="3" id="KW-0378">Hydrolase</keyword>
<accession>A0A7L7Z2K8</accession>
<dbReference type="InterPro" id="IPR017853">
    <property type="entry name" value="GH"/>
</dbReference>
<feature type="domain" description="GH18" evidence="2">
    <location>
        <begin position="36"/>
        <end position="336"/>
    </location>
</feature>
<gene>
    <name evidence="3" type="ORF">H9X71_00450</name>
</gene>
<evidence type="ECO:0000256" key="1">
    <source>
        <dbReference type="SAM" id="SignalP"/>
    </source>
</evidence>
<dbReference type="PANTHER" id="PTHR46066:SF2">
    <property type="entry name" value="CHITINASE DOMAIN-CONTAINING PROTEIN 1"/>
    <property type="match status" value="1"/>
</dbReference>
<dbReference type="GO" id="GO:0008061">
    <property type="term" value="F:chitin binding"/>
    <property type="evidence" value="ECO:0007669"/>
    <property type="project" value="InterPro"/>
</dbReference>
<dbReference type="PANTHER" id="PTHR46066">
    <property type="entry name" value="CHITINASE DOMAIN-CONTAINING PROTEIN 1 FAMILY MEMBER"/>
    <property type="match status" value="1"/>
</dbReference>
<evidence type="ECO:0000259" key="2">
    <source>
        <dbReference type="PROSITE" id="PS51910"/>
    </source>
</evidence>
<dbReference type="AlphaFoldDB" id="A0A7L7Z2K8"/>
<reference evidence="3 4" key="1">
    <citation type="submission" date="2020-08" db="EMBL/GenBank/DDBJ databases">
        <title>Description of Clavibacter zhangzhiyonge sp. nov., a phytopathogenic actinobacterium isolated from barley seeds, causing leaf brown spot and decline.</title>
        <authorList>
            <person name="Tian Q."/>
            <person name="Chuan J."/>
            <person name="Zhao W."/>
            <person name="Li X."/>
        </authorList>
    </citation>
    <scope>NUCLEOTIDE SEQUENCE [LARGE SCALE GENOMIC DNA]</scope>
    <source>
        <strain evidence="3 4">DM1</strain>
    </source>
</reference>
<evidence type="ECO:0000313" key="3">
    <source>
        <dbReference type="EMBL" id="QOD43885.1"/>
    </source>
</evidence>